<reference evidence="1 2" key="1">
    <citation type="submission" date="2014-04" db="EMBL/GenBank/DDBJ databases">
        <authorList>
            <consortium name="International Citrus Genome Consortium"/>
            <person name="Gmitter F."/>
            <person name="Chen C."/>
            <person name="Farmerie W."/>
            <person name="Harkins T."/>
            <person name="Desany B."/>
            <person name="Mohiuddin M."/>
            <person name="Kodira C."/>
            <person name="Borodovsky M."/>
            <person name="Lomsadze A."/>
            <person name="Burns P."/>
            <person name="Jenkins J."/>
            <person name="Prochnik S."/>
            <person name="Shu S."/>
            <person name="Chapman J."/>
            <person name="Pitluck S."/>
            <person name="Schmutz J."/>
            <person name="Rokhsar D."/>
        </authorList>
    </citation>
    <scope>NUCLEOTIDE SEQUENCE</scope>
</reference>
<dbReference type="Gene3D" id="3.90.70.80">
    <property type="match status" value="1"/>
</dbReference>
<proteinExistence type="predicted"/>
<feature type="non-terminal residue" evidence="1">
    <location>
        <position position="1"/>
    </location>
</feature>
<dbReference type="EMBL" id="KK784918">
    <property type="protein sequence ID" value="KDO62676.1"/>
    <property type="molecule type" value="Genomic_DNA"/>
</dbReference>
<dbReference type="AlphaFoldDB" id="A0A067FHP4"/>
<gene>
    <name evidence="1" type="ORF">CISIN_1g0286612mg</name>
</gene>
<evidence type="ECO:0000313" key="2">
    <source>
        <dbReference type="Proteomes" id="UP000027120"/>
    </source>
</evidence>
<sequence>AIELSILADYYGSEIAAYDIQTTRCDLYGQVSSFLESFVHEILASSALLNVPFSSVLISRKRSILKELCSSMTSFIMML</sequence>
<evidence type="ECO:0000313" key="1">
    <source>
        <dbReference type="EMBL" id="KDO62676.1"/>
    </source>
</evidence>
<name>A0A067FHP4_CITSI</name>
<organism evidence="1 2">
    <name type="scientific">Citrus sinensis</name>
    <name type="common">Sweet orange</name>
    <name type="synonym">Citrus aurantium var. sinensis</name>
    <dbReference type="NCBI Taxonomy" id="2711"/>
    <lineage>
        <taxon>Eukaryota</taxon>
        <taxon>Viridiplantae</taxon>
        <taxon>Streptophyta</taxon>
        <taxon>Embryophyta</taxon>
        <taxon>Tracheophyta</taxon>
        <taxon>Spermatophyta</taxon>
        <taxon>Magnoliopsida</taxon>
        <taxon>eudicotyledons</taxon>
        <taxon>Gunneridae</taxon>
        <taxon>Pentapetalae</taxon>
        <taxon>rosids</taxon>
        <taxon>malvids</taxon>
        <taxon>Sapindales</taxon>
        <taxon>Rutaceae</taxon>
        <taxon>Aurantioideae</taxon>
        <taxon>Citrus</taxon>
    </lineage>
</organism>
<dbReference type="Proteomes" id="UP000027120">
    <property type="component" value="Unassembled WGS sequence"/>
</dbReference>
<accession>A0A067FHP4</accession>
<keyword evidence="2" id="KW-1185">Reference proteome</keyword>
<protein>
    <submittedName>
        <fullName evidence="1">Uncharacterized protein</fullName>
    </submittedName>
</protein>